<dbReference type="EMBL" id="HBFA01038127">
    <property type="protein sequence ID" value="CAD8689369.1"/>
    <property type="molecule type" value="Transcribed_RNA"/>
</dbReference>
<accession>A0A7S0RWJ7</accession>
<sequence>MEHMELRAEGSAYGGETARSTYTDNDTMSFDFSASPRPASIVSASDQGKPEESTPREGPSLNETCELLEEVNEVFPAHQPSTSARPSAEEPADAAETWVGRSVARKKATPVKRVQHQQAWDSRTCLTSKPPSTRPKPAPRVPQKLSAETESKYLGYRRSTSARPPATRSEPIQRPARPQSAGPTASRQRVQPKPIQRPVRPQSANVTRPHVPATPVERPARPMSATGVRGRVDTKPVERPARPQSATGARGRAATKPPERPPRPQSAVGVRAYDASHLCRASTGKSARQAAKMGLAFSQEVKPHTVHHANCGCKVVKKGTPAFSFGHRTNLPTKTYVPGPGEYETPKKPARSASPAYSMGKRIGVTDPRALTPGPGSYDAGKTTPKHKGTPSYTFGSRVFSSAELQAPSTALGPGEYDVTTSYDKVKGTGAKFTMGYKGGERTSGGSVPGPGAYSVEKDTKGKGPTFTMYGRVAPAIKLEVETTPGPGEYEAKPRYAATTKSYRMGTHVRTPGELAKRDLEHLGPGAYDVTARKSMGDSCSFSFGKRVPGVFGDVDIPGPGSYDQSAAMKSQKGPAFSMYKRCAIPVDNAKPGPGEYDIKPPKTRAASIHPIVVPPSPTSASTPGPGEYTPDEARRHTKSAAPAFSMGSRTDLGRSLDALDVSRTAPGPGYYNSARTSFDGPAFSIHPKTPGPAPPEVPGPGEYDVVPKSHGKAFTFGKRTVDIAGSHDGEIPGPGEYSVLSPKAGGPAFTIGNRIPTKTGSEGVPGPGEYELRSPKQAGFTMYGHVTDIAEAAASALPGPGAYDPRRSSLDGPAFSMYKKVAGQARDNIPGPGEYTVSTNGHGPAFTMYPRAPAMSDSCVESPGPGAYDTQRKSLDGPAFTMYPRTAGSLGDPTPGPGEYYVAKDAHGPAVSIHGRVEGPRQLEIPGPGSYDAAGAATSLKGNNPPAFSFGKRLTPPGSDTVVGPGEYDVTAPVDVGPRSPSFSFGSRLVDRQAKSLDTVPGPGSYTSFVNRAYNPSFTMGTRLPESAGPNTPGPGEYNVQDNTAFVEVCAEHSFAGSTSHIAASQFVAREHLPSASPGGVISPPVRTR</sequence>
<evidence type="ECO:0000313" key="2">
    <source>
        <dbReference type="EMBL" id="CAD8689369.1"/>
    </source>
</evidence>
<feature type="compositionally biased region" description="Basic and acidic residues" evidence="1">
    <location>
        <begin position="230"/>
        <end position="241"/>
    </location>
</feature>
<gene>
    <name evidence="2" type="ORF">POBO1169_LOCUS19075</name>
</gene>
<proteinExistence type="predicted"/>
<dbReference type="Pfam" id="PF07004">
    <property type="entry name" value="SHIPPO-rpt"/>
    <property type="match status" value="18"/>
</dbReference>
<feature type="region of interest" description="Disordered" evidence="1">
    <location>
        <begin position="858"/>
        <end position="878"/>
    </location>
</feature>
<dbReference type="InterPro" id="IPR010736">
    <property type="entry name" value="SHIPPO-rpt"/>
</dbReference>
<feature type="region of interest" description="Disordered" evidence="1">
    <location>
        <begin position="76"/>
        <end position="270"/>
    </location>
</feature>
<reference evidence="2" key="1">
    <citation type="submission" date="2021-01" db="EMBL/GenBank/DDBJ databases">
        <authorList>
            <person name="Corre E."/>
            <person name="Pelletier E."/>
            <person name="Niang G."/>
            <person name="Scheremetjew M."/>
            <person name="Finn R."/>
            <person name="Kale V."/>
            <person name="Holt S."/>
            <person name="Cochrane G."/>
            <person name="Meng A."/>
            <person name="Brown T."/>
            <person name="Cohen L."/>
        </authorList>
    </citation>
    <scope>NUCLEOTIDE SEQUENCE</scope>
    <source>
        <strain evidence="2">CCMP722</strain>
    </source>
</reference>
<dbReference type="PANTHER" id="PTHR21580">
    <property type="entry name" value="SHIPPO-1-RELATED"/>
    <property type="match status" value="1"/>
</dbReference>
<dbReference type="PANTHER" id="PTHR21580:SF28">
    <property type="entry name" value="BOREALIN N-TERMINAL DOMAIN-CONTAINING PROTEIN-RELATED"/>
    <property type="match status" value="1"/>
</dbReference>
<name>A0A7S0RWJ7_9CHLO</name>
<feature type="compositionally biased region" description="Polar residues" evidence="1">
    <location>
        <begin position="116"/>
        <end position="131"/>
    </location>
</feature>
<evidence type="ECO:0000256" key="1">
    <source>
        <dbReference type="SAM" id="MobiDB-lite"/>
    </source>
</evidence>
<protein>
    <submittedName>
        <fullName evidence="2">Uncharacterized protein</fullName>
    </submittedName>
</protein>
<dbReference type="AlphaFoldDB" id="A0A7S0RWJ7"/>
<feature type="compositionally biased region" description="Basic residues" evidence="1">
    <location>
        <begin position="103"/>
        <end position="115"/>
    </location>
</feature>
<feature type="region of interest" description="Disordered" evidence="1">
    <location>
        <begin position="1"/>
        <end position="64"/>
    </location>
</feature>
<feature type="region of interest" description="Disordered" evidence="1">
    <location>
        <begin position="613"/>
        <end position="650"/>
    </location>
</feature>
<feature type="region of interest" description="Disordered" evidence="1">
    <location>
        <begin position="752"/>
        <end position="774"/>
    </location>
</feature>
<feature type="compositionally biased region" description="Polar residues" evidence="1">
    <location>
        <begin position="18"/>
        <end position="32"/>
    </location>
</feature>
<organism evidence="2">
    <name type="scientific">Pyramimonas obovata</name>
    <dbReference type="NCBI Taxonomy" id="1411642"/>
    <lineage>
        <taxon>Eukaryota</taxon>
        <taxon>Viridiplantae</taxon>
        <taxon>Chlorophyta</taxon>
        <taxon>Pyramimonadophyceae</taxon>
        <taxon>Pyramimonadales</taxon>
        <taxon>Pyramimonadaceae</taxon>
        <taxon>Pyramimonas</taxon>
        <taxon>Pyramimonas incertae sedis</taxon>
    </lineage>
</organism>
<dbReference type="InterPro" id="IPR051291">
    <property type="entry name" value="CIMAP"/>
</dbReference>
<feature type="region of interest" description="Disordered" evidence="1">
    <location>
        <begin position="336"/>
        <end position="391"/>
    </location>
</feature>